<dbReference type="Proteomes" id="UP001348492">
    <property type="component" value="Chromosome"/>
</dbReference>
<dbReference type="Gene3D" id="3.90.1310.10">
    <property type="entry name" value="Penicillin-binding protein 2a (Domain 2)"/>
    <property type="match status" value="1"/>
</dbReference>
<dbReference type="InterPro" id="IPR050515">
    <property type="entry name" value="Beta-lactam/transpept"/>
</dbReference>
<evidence type="ECO:0000259" key="4">
    <source>
        <dbReference type="Pfam" id="PF00905"/>
    </source>
</evidence>
<accession>A0ABZ2EWX1</accession>
<dbReference type="InterPro" id="IPR012338">
    <property type="entry name" value="Beta-lactam/transpept-like"/>
</dbReference>
<evidence type="ECO:0000259" key="6">
    <source>
        <dbReference type="Pfam" id="PF05223"/>
    </source>
</evidence>
<feature type="domain" description="NTF2-like N-terminal transpeptidase" evidence="6">
    <location>
        <begin position="37"/>
        <end position="151"/>
    </location>
</feature>
<sequence>MVIMIRNKKLSMLVFIIMMIMAVFVLSGCSNKDEIKNTVNSYNKLLNEKNYGELYESLTTDSKNYIKEEFGGKEEFVKKYSAIYSAMNVSNIKVDVGDIKNKLEIPITVSMNTIGGKLKYDDATIKLKKEDNKYKISWDEGLILPDMVKGDKIKVEIIKGNRGKILDRDGNLLAYNGEANYVNIDSKAFKKESIKDLAKILDISEEYIEKKIESNANTEYATNIVILSKYENDKLDKVSKIKGITIQQLTSRVYVKGEAFGSLLGYVGNITSEELEKKSDKNYTSSSQIGKNGLEQVYEDKLRATDGAHIYIEREGSNVTVAKTKVSDGEDIKLAIDSKLQKEIYDQMEKEKGASIAMNSTNGEVLAMVSSPSYDSNTMVTYKTKEIAKEWEENNNACFDNRANDLYSPGSTMKLITASIGLENKIINPNEKMKIEGLNWQKSSSWGNYKVTRVKDISSVNLYDAVINSDNIYFADKAIKVGSENFIEGAKKFGLGLDMNFEYPMAKSQISNSGTIKNQILLGDTGYGQGEVLTTPLQITMAYSALANEGEIMTPRLVISENKEEKVYNRAIRKEDLKELQKDFSGVIDDDSGSGHLCKIDGVNLAGKTGTAEIKSTKEDKSGNENSWFVAVDLDDSKLAISMVMEDMKDKSTSKYLVPKVKNIMKRHLLDDK</sequence>
<dbReference type="InterPro" id="IPR032710">
    <property type="entry name" value="NTF2-like_dom_sf"/>
</dbReference>
<dbReference type="SUPFAM" id="SSF56519">
    <property type="entry name" value="Penicillin binding protein dimerisation domain"/>
    <property type="match status" value="1"/>
</dbReference>
<evidence type="ECO:0000256" key="3">
    <source>
        <dbReference type="ARBA" id="ARBA00023136"/>
    </source>
</evidence>
<evidence type="ECO:0000256" key="2">
    <source>
        <dbReference type="ARBA" id="ARBA00007171"/>
    </source>
</evidence>
<gene>
    <name evidence="7" type="primary">pbp</name>
    <name evidence="7" type="ORF">TEGL_28660</name>
</gene>
<dbReference type="InterPro" id="IPR036138">
    <property type="entry name" value="PBP_dimer_sf"/>
</dbReference>
<evidence type="ECO:0000256" key="1">
    <source>
        <dbReference type="ARBA" id="ARBA00004370"/>
    </source>
</evidence>
<dbReference type="SUPFAM" id="SSF54427">
    <property type="entry name" value="NTF2-like"/>
    <property type="match status" value="1"/>
</dbReference>
<evidence type="ECO:0000313" key="7">
    <source>
        <dbReference type="EMBL" id="WWD84434.1"/>
    </source>
</evidence>
<feature type="domain" description="Penicillin-binding protein transpeptidase" evidence="4">
    <location>
        <begin position="354"/>
        <end position="666"/>
    </location>
</feature>
<dbReference type="PROSITE" id="PS51257">
    <property type="entry name" value="PROKAR_LIPOPROTEIN"/>
    <property type="match status" value="1"/>
</dbReference>
<dbReference type="Pfam" id="PF03717">
    <property type="entry name" value="PBP_dimer"/>
    <property type="match status" value="1"/>
</dbReference>
<keyword evidence="8" id="KW-1185">Reference proteome</keyword>
<dbReference type="PANTHER" id="PTHR30627">
    <property type="entry name" value="PEPTIDOGLYCAN D,D-TRANSPEPTIDASE"/>
    <property type="match status" value="1"/>
</dbReference>
<dbReference type="PANTHER" id="PTHR30627:SF25">
    <property type="entry name" value="PENICILLIN-BINDING PROTEIN 3"/>
    <property type="match status" value="1"/>
</dbReference>
<dbReference type="Gene3D" id="3.10.450.100">
    <property type="entry name" value="NTF2-like, domain 1"/>
    <property type="match status" value="1"/>
</dbReference>
<reference evidence="7 8" key="1">
    <citation type="journal article" date="2023" name="PLoS ONE">
        <title>Genome-based metabolic and phylogenomic analysis of three Terrisporobacter species.</title>
        <authorList>
            <person name="Boer T."/>
            <person name="Bengelsdorf F.R."/>
            <person name="Bomeke M."/>
            <person name="Daniel R."/>
            <person name="Poehlein A."/>
        </authorList>
    </citation>
    <scope>NUCLEOTIDE SEQUENCE [LARGE SCALE GENOMIC DNA]</scope>
    <source>
        <strain evidence="7 8">DSM 1288</strain>
    </source>
</reference>
<comment type="similarity">
    <text evidence="2">Belongs to the transpeptidase family.</text>
</comment>
<dbReference type="InterPro" id="IPR005311">
    <property type="entry name" value="PBP_dimer"/>
</dbReference>
<dbReference type="Gene3D" id="3.40.710.10">
    <property type="entry name" value="DD-peptidase/beta-lactamase superfamily"/>
    <property type="match status" value="1"/>
</dbReference>
<dbReference type="InterPro" id="IPR007887">
    <property type="entry name" value="MecA_N"/>
</dbReference>
<name>A0ABZ2EWX1_9FIRM</name>
<evidence type="ECO:0000313" key="8">
    <source>
        <dbReference type="Proteomes" id="UP001348492"/>
    </source>
</evidence>
<keyword evidence="3" id="KW-0472">Membrane</keyword>
<dbReference type="EMBL" id="CP117523">
    <property type="protein sequence ID" value="WWD84434.1"/>
    <property type="molecule type" value="Genomic_DNA"/>
</dbReference>
<dbReference type="SUPFAM" id="SSF56601">
    <property type="entry name" value="beta-lactamase/transpeptidase-like"/>
    <property type="match status" value="1"/>
</dbReference>
<protein>
    <submittedName>
        <fullName evidence="7">Beta-lactam-inducible penicillin-binding protein</fullName>
    </submittedName>
</protein>
<feature type="domain" description="Penicillin-binding protein dimerisation" evidence="5">
    <location>
        <begin position="158"/>
        <end position="313"/>
    </location>
</feature>
<dbReference type="InterPro" id="IPR001460">
    <property type="entry name" value="PCN-bd_Tpept"/>
</dbReference>
<proteinExistence type="inferred from homology"/>
<dbReference type="Gene3D" id="3.30.1390.30">
    <property type="entry name" value="Penicillin-binding protein 2a, domain 3"/>
    <property type="match status" value="1"/>
</dbReference>
<dbReference type="Pfam" id="PF05223">
    <property type="entry name" value="MecA_N"/>
    <property type="match status" value="1"/>
</dbReference>
<comment type="subcellular location">
    <subcellularLocation>
        <location evidence="1">Membrane</location>
    </subcellularLocation>
</comment>
<dbReference type="Pfam" id="PF00905">
    <property type="entry name" value="Transpeptidase"/>
    <property type="match status" value="1"/>
</dbReference>
<evidence type="ECO:0000259" key="5">
    <source>
        <dbReference type="Pfam" id="PF03717"/>
    </source>
</evidence>
<organism evidence="7 8">
    <name type="scientific">Terrisporobacter glycolicus ATCC 14880 = DSM 1288</name>
    <dbReference type="NCBI Taxonomy" id="1121315"/>
    <lineage>
        <taxon>Bacteria</taxon>
        <taxon>Bacillati</taxon>
        <taxon>Bacillota</taxon>
        <taxon>Clostridia</taxon>
        <taxon>Peptostreptococcales</taxon>
        <taxon>Peptostreptococcaceae</taxon>
        <taxon>Terrisporobacter</taxon>
    </lineage>
</organism>